<evidence type="ECO:0000256" key="1">
    <source>
        <dbReference type="SAM" id="Phobius"/>
    </source>
</evidence>
<keyword evidence="1" id="KW-1133">Transmembrane helix</keyword>
<keyword evidence="1" id="KW-0812">Transmembrane</keyword>
<dbReference type="EMBL" id="HBGN01010425">
    <property type="protein sequence ID" value="CAD9321804.1"/>
    <property type="molecule type" value="Transcribed_RNA"/>
</dbReference>
<gene>
    <name evidence="2" type="ORF">DBRI1063_LOCUS6691</name>
</gene>
<name>A0A7S1YX20_9STRA</name>
<keyword evidence="1" id="KW-0472">Membrane</keyword>
<reference evidence="2" key="1">
    <citation type="submission" date="2021-01" db="EMBL/GenBank/DDBJ databases">
        <authorList>
            <person name="Corre E."/>
            <person name="Pelletier E."/>
            <person name="Niang G."/>
            <person name="Scheremetjew M."/>
            <person name="Finn R."/>
            <person name="Kale V."/>
            <person name="Holt S."/>
            <person name="Cochrane G."/>
            <person name="Meng A."/>
            <person name="Brown T."/>
            <person name="Cohen L."/>
        </authorList>
    </citation>
    <scope>NUCLEOTIDE SEQUENCE</scope>
    <source>
        <strain evidence="2">Pop2</strain>
    </source>
</reference>
<feature type="transmembrane region" description="Helical" evidence="1">
    <location>
        <begin position="436"/>
        <end position="460"/>
    </location>
</feature>
<protein>
    <submittedName>
        <fullName evidence="2">Uncharacterized protein</fullName>
    </submittedName>
</protein>
<organism evidence="2">
    <name type="scientific">Ditylum brightwellii</name>
    <dbReference type="NCBI Taxonomy" id="49249"/>
    <lineage>
        <taxon>Eukaryota</taxon>
        <taxon>Sar</taxon>
        <taxon>Stramenopiles</taxon>
        <taxon>Ochrophyta</taxon>
        <taxon>Bacillariophyta</taxon>
        <taxon>Mediophyceae</taxon>
        <taxon>Lithodesmiophycidae</taxon>
        <taxon>Lithodesmiales</taxon>
        <taxon>Lithodesmiaceae</taxon>
        <taxon>Ditylum</taxon>
    </lineage>
</organism>
<dbReference type="AlphaFoldDB" id="A0A7S1YX20"/>
<sequence length="490" mass="54547">MKTAKISSSEPSEAQKPNESSIFLCTVPICSVSLVLEERIYVQTSTMKMTRNKSFAQATIQTANIFIGKDKHDSEGLLKAYCSRITAVLDSTVSIHLYSIDALHVPGVLGLSSPLKNTVLYLKEEDLHVNLTSACKIVMIDNKQNKEGSKQRVKYDESRCSEESEINLPLAIHLSMKLIMLKKNDRVSKFSDINFVVKPPRSTLDNIIIKANVGKLQLDHLLQTSDISISGEIKPKAPVKSIHVFDATCGVVYVQKGFSLDDWDNITLPRFRNESDPFWMPFAKIPALEVHVYVKAGFITNDDYVVDIGKFIGELDTTWIDLKNHYVKKTLVKIPSFLGHTNVFGQQVMDHAWEIIPLLIIPPVGPIVALSKDVFVNIAEKGKKRRGANRESATNVIDFFRGIKSAQEEIKEGDFDVIEVTVTYAKQNRAQLAGTAAFFAVLPFGGPVAGMAAAVVVTNLTRVVIERQARNGQQEDLDLDPCAIWDDEHF</sequence>
<accession>A0A7S1YX20</accession>
<evidence type="ECO:0000313" key="2">
    <source>
        <dbReference type="EMBL" id="CAD9321804.1"/>
    </source>
</evidence>
<proteinExistence type="predicted"/>